<dbReference type="Pfam" id="PF04738">
    <property type="entry name" value="Lant_dehydr_N"/>
    <property type="match status" value="2"/>
</dbReference>
<feature type="domain" description="Thioesterase" evidence="3">
    <location>
        <begin position="17"/>
        <end position="237"/>
    </location>
</feature>
<feature type="chain" id="PRO_5039592406" evidence="2">
    <location>
        <begin position="32"/>
        <end position="1033"/>
    </location>
</feature>
<comment type="similarity">
    <text evidence="1">Belongs to the thioesterase family.</text>
</comment>
<feature type="domain" description="Lantibiotic dehydratase N-terminal" evidence="4">
    <location>
        <begin position="900"/>
        <end position="981"/>
    </location>
</feature>
<dbReference type="InterPro" id="IPR029058">
    <property type="entry name" value="AB_hydrolase_fold"/>
</dbReference>
<dbReference type="Pfam" id="PF00975">
    <property type="entry name" value="Thioesterase"/>
    <property type="match status" value="1"/>
</dbReference>
<protein>
    <submittedName>
        <fullName evidence="5">Lantibiotic dehydratase</fullName>
    </submittedName>
</protein>
<dbReference type="InterPro" id="IPR001031">
    <property type="entry name" value="Thioesterase"/>
</dbReference>
<evidence type="ECO:0000259" key="4">
    <source>
        <dbReference type="Pfam" id="PF04738"/>
    </source>
</evidence>
<evidence type="ECO:0000313" key="6">
    <source>
        <dbReference type="Proteomes" id="UP000662857"/>
    </source>
</evidence>
<dbReference type="PANTHER" id="PTHR11487:SF0">
    <property type="entry name" value="S-ACYL FATTY ACID SYNTHASE THIOESTERASE, MEDIUM CHAIN"/>
    <property type="match status" value="1"/>
</dbReference>
<evidence type="ECO:0000256" key="2">
    <source>
        <dbReference type="SAM" id="SignalP"/>
    </source>
</evidence>
<dbReference type="InterPro" id="IPR006827">
    <property type="entry name" value="Lant_deHydtase_N"/>
</dbReference>
<accession>A0A895YNM5</accession>
<evidence type="ECO:0000256" key="1">
    <source>
        <dbReference type="ARBA" id="ARBA00007169"/>
    </source>
</evidence>
<dbReference type="RefSeq" id="WP_239678513.1">
    <property type="nucleotide sequence ID" value="NZ_CP070499.1"/>
</dbReference>
<dbReference type="InterPro" id="IPR012223">
    <property type="entry name" value="TEII"/>
</dbReference>
<feature type="signal peptide" evidence="2">
    <location>
        <begin position="1"/>
        <end position="31"/>
    </location>
</feature>
<organism evidence="5 6">
    <name type="scientific">Natronosporangium hydrolyticum</name>
    <dbReference type="NCBI Taxonomy" id="2811111"/>
    <lineage>
        <taxon>Bacteria</taxon>
        <taxon>Bacillati</taxon>
        <taxon>Actinomycetota</taxon>
        <taxon>Actinomycetes</taxon>
        <taxon>Micromonosporales</taxon>
        <taxon>Micromonosporaceae</taxon>
        <taxon>Natronosporangium</taxon>
    </lineage>
</organism>
<keyword evidence="2" id="KW-0732">Signal</keyword>
<keyword evidence="6" id="KW-1185">Reference proteome</keyword>
<dbReference type="Proteomes" id="UP000662857">
    <property type="component" value="Chromosome"/>
</dbReference>
<dbReference type="SUPFAM" id="SSF53474">
    <property type="entry name" value="alpha/beta-Hydrolases"/>
    <property type="match status" value="1"/>
</dbReference>
<dbReference type="EMBL" id="CP070499">
    <property type="protein sequence ID" value="QSB16306.1"/>
    <property type="molecule type" value="Genomic_DNA"/>
</dbReference>
<dbReference type="AlphaFoldDB" id="A0A895YNM5"/>
<evidence type="ECO:0000259" key="3">
    <source>
        <dbReference type="Pfam" id="PF00975"/>
    </source>
</evidence>
<evidence type="ECO:0000313" key="5">
    <source>
        <dbReference type="EMBL" id="QSB16306.1"/>
    </source>
</evidence>
<dbReference type="Gene3D" id="3.40.50.1820">
    <property type="entry name" value="alpha/beta hydrolase"/>
    <property type="match status" value="1"/>
</dbReference>
<feature type="domain" description="Lantibiotic dehydratase N-terminal" evidence="4">
    <location>
        <begin position="336"/>
        <end position="785"/>
    </location>
</feature>
<dbReference type="GO" id="GO:0008610">
    <property type="term" value="P:lipid biosynthetic process"/>
    <property type="evidence" value="ECO:0007669"/>
    <property type="project" value="TreeGrafter"/>
</dbReference>
<dbReference type="KEGG" id="nhy:JQS43_08460"/>
<sequence length="1033" mass="110835">MSWFRTPQPRPTARALLICLPPAGVGAGSFAAWPDAIGDAAEVRVLQLPGREQRIAEPAEVDVPALVAALAGEVDRPYALFGHSMGGRLGFELVRGLMAVAGPLPSVLFVAACRAPDLTGQGPLDGLSRLPDDELLSRLSEHGSLPPAVAADPQLREVFLPTLRADFAWIDSYQFTPGAPLPVPIVGLAGLGDAAVPVAEVAAWRRHTSAGFTLHQLDGGHFFPQQRLPEVAEQVRQHLTGVAGAGLADAAGPAGGGATAGAGDREVLTGWSVWRDALLRTTGFPADGLDQLVTAECATAADSYLVAGTEEHATQLDKQLAVAQAEGSAQIRKIAADPRFREAVTWQTPSVLATLDGLVAGDKYRPSVARHRELTVVRYWQRYCAKNETIGFFGPVCWARIDGGQSEAIQVRPGPGLLQERRVSFESWALAEFGQRLAADPEIRRWLRPVRQPHLHLADGAVIAPPRPPERLSRPEYLALSACDGSRTADQVVAELALPRAADGLLLLERLAERGLLRWDVDLPIGPQAESVLADRIAGIGDEPVRERARTGLDRLRAARGRVASAAGDPTALAGALAALDGEFTELTGQPAQRRPGQSYAGRRVCFEDTARDLTVAFGEPLLAALNAPMGLLLRAARWLCAELAAAYGSALRELYEELATGPGDEVNLAELWFLAQGMLFGAAERPVDAVVGEFQRRWAELLGLAQAPAGTRVLQLRAEELAGPVARVFPDRGTGWSAGRLHSPDLQICAPDVAAVNRGEFTVVLGELHVGWPVFDNALFTGFHPQPERLVAELARDLGPDQVRLLYPPDWPRIGGRLAPTLAAPSDRQLGFAPAPGADRRRLMPAASMRVRPAPGGGPASGPAGGEELRVVTADGREYPLLEVFSRLLALHTLDSFKLLDTRAHTPRVAVDQLIVSRETWRTTVAETGLAEAAGDRERFLAARRWRRRLGLPEQVFLRIGTETKPIYVDFRSVLYVRSLATFARAAAAEGGGEVAVVVSEMLPTPDQAWVPDAAGNRYFSELRLHVGEPDA</sequence>
<proteinExistence type="inferred from homology"/>
<gene>
    <name evidence="5" type="ORF">JQS43_08460</name>
</gene>
<dbReference type="PANTHER" id="PTHR11487">
    <property type="entry name" value="THIOESTERASE"/>
    <property type="match status" value="1"/>
</dbReference>
<reference evidence="5" key="1">
    <citation type="submission" date="2021-02" db="EMBL/GenBank/DDBJ databases">
        <title>Natrosporangium hydrolyticum gen. nov., sp. nov, a haloalkaliphilic actinobacterium from a soda solonchak soil.</title>
        <authorList>
            <person name="Sorokin D.Y."/>
            <person name="Khijniak T.V."/>
            <person name="Zakharycheva A.P."/>
            <person name="Boueva O.V."/>
            <person name="Ariskina E.V."/>
            <person name="Hahnke R.L."/>
            <person name="Bunk B."/>
            <person name="Sproer C."/>
            <person name="Schumann P."/>
            <person name="Evtushenko L.I."/>
            <person name="Kublanov I.V."/>
        </authorList>
    </citation>
    <scope>NUCLEOTIDE SEQUENCE</scope>
    <source>
        <strain evidence="5">DSM 106523</strain>
    </source>
</reference>
<name>A0A895YNM5_9ACTN</name>